<dbReference type="InterPro" id="IPR050595">
    <property type="entry name" value="Bact_response_regulator"/>
</dbReference>
<proteinExistence type="predicted"/>
<organism evidence="4 5">
    <name type="scientific">Cystobacter fuscus (strain ATCC 25194 / DSM 2262 / NBRC 100088 / M29)</name>
    <dbReference type="NCBI Taxonomy" id="1242864"/>
    <lineage>
        <taxon>Bacteria</taxon>
        <taxon>Pseudomonadati</taxon>
        <taxon>Myxococcota</taxon>
        <taxon>Myxococcia</taxon>
        <taxon>Myxococcales</taxon>
        <taxon>Cystobacterineae</taxon>
        <taxon>Archangiaceae</taxon>
        <taxon>Cystobacter</taxon>
    </lineage>
</organism>
<name>S9QV74_CYSF2</name>
<keyword evidence="5" id="KW-1185">Reference proteome</keyword>
<dbReference type="Gene3D" id="3.40.50.2300">
    <property type="match status" value="1"/>
</dbReference>
<sequence length="209" mass="23291">MKQGRDEESSMTDQLYTTHDISRLLQVDPSTVSKWIDRGILMAFRTPGGHRRVRSADLRTFLITHQMPVPEELGSSTVRLLVVDDERQVLDAIKRAFKPYANQVELQTTTSGVEALLLVSEQKPHGMLIDLNMPDIDGIEVCRRIRARKQMEGVRLITMTSAHSPEVVEQSKQAGAVACLPKPLDVQQVLDLFRVPLALGGTTPAAVKR</sequence>
<dbReference type="InterPro" id="IPR041657">
    <property type="entry name" value="HTH_17"/>
</dbReference>
<dbReference type="InterPro" id="IPR011006">
    <property type="entry name" value="CheY-like_superfamily"/>
</dbReference>
<dbReference type="AlphaFoldDB" id="S9QV74"/>
<dbReference type="PANTHER" id="PTHR44591:SF3">
    <property type="entry name" value="RESPONSE REGULATORY DOMAIN-CONTAINING PROTEIN"/>
    <property type="match status" value="1"/>
</dbReference>
<dbReference type="SMART" id="SM00448">
    <property type="entry name" value="REC"/>
    <property type="match status" value="1"/>
</dbReference>
<dbReference type="CDD" id="cd00156">
    <property type="entry name" value="REC"/>
    <property type="match status" value="1"/>
</dbReference>
<evidence type="ECO:0000313" key="4">
    <source>
        <dbReference type="EMBL" id="EPX60553.1"/>
    </source>
</evidence>
<dbReference type="eggNOG" id="COG2197">
    <property type="taxonomic scope" value="Bacteria"/>
</dbReference>
<evidence type="ECO:0000256" key="1">
    <source>
        <dbReference type="ARBA" id="ARBA00022553"/>
    </source>
</evidence>
<dbReference type="CDD" id="cd04762">
    <property type="entry name" value="HTH_MerR-trunc"/>
    <property type="match status" value="1"/>
</dbReference>
<dbReference type="GO" id="GO:0000160">
    <property type="term" value="P:phosphorelay signal transduction system"/>
    <property type="evidence" value="ECO:0007669"/>
    <property type="project" value="InterPro"/>
</dbReference>
<protein>
    <submittedName>
        <fullName evidence="4">Response regulator receiver domain protein (CheY-like)</fullName>
    </submittedName>
</protein>
<evidence type="ECO:0000256" key="2">
    <source>
        <dbReference type="PROSITE-ProRule" id="PRU00169"/>
    </source>
</evidence>
<feature type="modified residue" description="4-aspartylphosphate" evidence="2">
    <location>
        <position position="130"/>
    </location>
</feature>
<dbReference type="Pfam" id="PF00072">
    <property type="entry name" value="Response_reg"/>
    <property type="match status" value="1"/>
</dbReference>
<dbReference type="EMBL" id="ANAH02000013">
    <property type="protein sequence ID" value="EPX60553.1"/>
    <property type="molecule type" value="Genomic_DNA"/>
</dbReference>
<dbReference type="InterPro" id="IPR001789">
    <property type="entry name" value="Sig_transdc_resp-reg_receiver"/>
</dbReference>
<accession>S9QV74</accession>
<evidence type="ECO:0000259" key="3">
    <source>
        <dbReference type="PROSITE" id="PS50110"/>
    </source>
</evidence>
<dbReference type="Pfam" id="PF12728">
    <property type="entry name" value="HTH_17"/>
    <property type="match status" value="1"/>
</dbReference>
<keyword evidence="1 2" id="KW-0597">Phosphoprotein</keyword>
<dbReference type="Proteomes" id="UP000011682">
    <property type="component" value="Unassembled WGS sequence"/>
</dbReference>
<feature type="domain" description="Response regulatory" evidence="3">
    <location>
        <begin position="79"/>
        <end position="197"/>
    </location>
</feature>
<dbReference type="NCBIfam" id="TIGR01764">
    <property type="entry name" value="excise"/>
    <property type="match status" value="1"/>
</dbReference>
<comment type="caution">
    <text evidence="4">The sequence shown here is derived from an EMBL/GenBank/DDBJ whole genome shotgun (WGS) entry which is preliminary data.</text>
</comment>
<dbReference type="Gene3D" id="1.10.1660.10">
    <property type="match status" value="1"/>
</dbReference>
<dbReference type="SUPFAM" id="SSF52172">
    <property type="entry name" value="CheY-like"/>
    <property type="match status" value="1"/>
</dbReference>
<dbReference type="PROSITE" id="PS50110">
    <property type="entry name" value="RESPONSE_REGULATORY"/>
    <property type="match status" value="1"/>
</dbReference>
<gene>
    <name evidence="4" type="ORF">D187_002040</name>
</gene>
<dbReference type="GO" id="GO:0003677">
    <property type="term" value="F:DNA binding"/>
    <property type="evidence" value="ECO:0007669"/>
    <property type="project" value="InterPro"/>
</dbReference>
<dbReference type="InterPro" id="IPR009061">
    <property type="entry name" value="DNA-bd_dom_put_sf"/>
</dbReference>
<dbReference type="InterPro" id="IPR010093">
    <property type="entry name" value="SinI_DNA-bd"/>
</dbReference>
<evidence type="ECO:0000313" key="5">
    <source>
        <dbReference type="Proteomes" id="UP000011682"/>
    </source>
</evidence>
<dbReference type="PANTHER" id="PTHR44591">
    <property type="entry name" value="STRESS RESPONSE REGULATOR PROTEIN 1"/>
    <property type="match status" value="1"/>
</dbReference>
<reference evidence="4" key="1">
    <citation type="submission" date="2013-05" db="EMBL/GenBank/DDBJ databases">
        <title>Genome assembly of Cystobacter fuscus DSM 2262.</title>
        <authorList>
            <person name="Sharma G."/>
            <person name="Khatri I."/>
            <person name="Kaur C."/>
            <person name="Mayilraj S."/>
            <person name="Subramanian S."/>
        </authorList>
    </citation>
    <scope>NUCLEOTIDE SEQUENCE [LARGE SCALE GENOMIC DNA]</scope>
    <source>
        <strain evidence="4">DSM 2262</strain>
    </source>
</reference>
<dbReference type="SUPFAM" id="SSF46955">
    <property type="entry name" value="Putative DNA-binding domain"/>
    <property type="match status" value="1"/>
</dbReference>